<dbReference type="Proteomes" id="UP000499080">
    <property type="component" value="Unassembled WGS sequence"/>
</dbReference>
<accession>A0A4Y2C7G1</accession>
<keyword evidence="1" id="KW-0472">Membrane</keyword>
<dbReference type="EMBL" id="BGPR01000156">
    <property type="protein sequence ID" value="GBM00352.1"/>
    <property type="molecule type" value="Genomic_DNA"/>
</dbReference>
<evidence type="ECO:0000313" key="4">
    <source>
        <dbReference type="Proteomes" id="UP000499080"/>
    </source>
</evidence>
<dbReference type="Pfam" id="PF10277">
    <property type="entry name" value="Frag1"/>
    <property type="match status" value="1"/>
</dbReference>
<dbReference type="InterPro" id="IPR019402">
    <property type="entry name" value="CWH43_N"/>
</dbReference>
<organism evidence="3 4">
    <name type="scientific">Araneus ventricosus</name>
    <name type="common">Orbweaver spider</name>
    <name type="synonym">Epeira ventricosa</name>
    <dbReference type="NCBI Taxonomy" id="182803"/>
    <lineage>
        <taxon>Eukaryota</taxon>
        <taxon>Metazoa</taxon>
        <taxon>Ecdysozoa</taxon>
        <taxon>Arthropoda</taxon>
        <taxon>Chelicerata</taxon>
        <taxon>Arachnida</taxon>
        <taxon>Araneae</taxon>
        <taxon>Araneomorphae</taxon>
        <taxon>Entelegynae</taxon>
        <taxon>Araneoidea</taxon>
        <taxon>Araneidae</taxon>
        <taxon>Araneus</taxon>
    </lineage>
</organism>
<feature type="transmembrane region" description="Helical" evidence="1">
    <location>
        <begin position="25"/>
        <end position="46"/>
    </location>
</feature>
<protein>
    <recommendedName>
        <fullName evidence="2">CWH43-like N-terminal domain-containing protein</fullName>
    </recommendedName>
</protein>
<dbReference type="AlphaFoldDB" id="A0A4Y2C7G1"/>
<keyword evidence="1" id="KW-1133">Transmembrane helix</keyword>
<gene>
    <name evidence="3" type="ORF">AVEN_179175_1</name>
</gene>
<proteinExistence type="predicted"/>
<sequence>MIARNLLPPFLPLVSDAGGYPPCSGIFAIFLLLASFFSLFAFPILYETVNHRNVHNWRSLKLANKIAFIVIGISYLGLIITACNPIGYTDLPNKFEWVNVYNPAALWSDICRFTESLLYDFFTSNMFSLTIRNYVTAKMV</sequence>
<feature type="transmembrane region" description="Helical" evidence="1">
    <location>
        <begin position="66"/>
        <end position="88"/>
    </location>
</feature>
<dbReference type="OrthoDB" id="6475868at2759"/>
<name>A0A4Y2C7G1_ARAVE</name>
<evidence type="ECO:0000259" key="2">
    <source>
        <dbReference type="Pfam" id="PF10277"/>
    </source>
</evidence>
<feature type="domain" description="CWH43-like N-terminal" evidence="2">
    <location>
        <begin position="11"/>
        <end position="83"/>
    </location>
</feature>
<evidence type="ECO:0000313" key="3">
    <source>
        <dbReference type="EMBL" id="GBM00352.1"/>
    </source>
</evidence>
<keyword evidence="1" id="KW-0812">Transmembrane</keyword>
<reference evidence="3 4" key="1">
    <citation type="journal article" date="2019" name="Sci. Rep.">
        <title>Orb-weaving spider Araneus ventricosus genome elucidates the spidroin gene catalogue.</title>
        <authorList>
            <person name="Kono N."/>
            <person name="Nakamura H."/>
            <person name="Ohtoshi R."/>
            <person name="Moran D.A.P."/>
            <person name="Shinohara A."/>
            <person name="Yoshida Y."/>
            <person name="Fujiwara M."/>
            <person name="Mori M."/>
            <person name="Tomita M."/>
            <person name="Arakawa K."/>
        </authorList>
    </citation>
    <scope>NUCLEOTIDE SEQUENCE [LARGE SCALE GENOMIC DNA]</scope>
</reference>
<evidence type="ECO:0000256" key="1">
    <source>
        <dbReference type="SAM" id="Phobius"/>
    </source>
</evidence>
<comment type="caution">
    <text evidence="3">The sequence shown here is derived from an EMBL/GenBank/DDBJ whole genome shotgun (WGS) entry which is preliminary data.</text>
</comment>
<keyword evidence="4" id="KW-1185">Reference proteome</keyword>